<dbReference type="Proteomes" id="UP000016932">
    <property type="component" value="Unassembled WGS sequence"/>
</dbReference>
<evidence type="ECO:0000313" key="2">
    <source>
        <dbReference type="Proteomes" id="UP000016932"/>
    </source>
</evidence>
<keyword evidence="2" id="KW-1185">Reference proteome</keyword>
<dbReference type="GeneID" id="19333369"/>
<dbReference type="VEuPathDB" id="FungiDB:MYCFIDRAFT_175337"/>
<dbReference type="KEGG" id="pfj:MYCFIDRAFT_175337"/>
<dbReference type="HOGENOM" id="CLU_863627_0_0_1"/>
<reference evidence="1 2" key="1">
    <citation type="journal article" date="2012" name="PLoS Pathog.">
        <title>Diverse lifestyles and strategies of plant pathogenesis encoded in the genomes of eighteen Dothideomycetes fungi.</title>
        <authorList>
            <person name="Ohm R.A."/>
            <person name="Feau N."/>
            <person name="Henrissat B."/>
            <person name="Schoch C.L."/>
            <person name="Horwitz B.A."/>
            <person name="Barry K.W."/>
            <person name="Condon B.J."/>
            <person name="Copeland A.C."/>
            <person name="Dhillon B."/>
            <person name="Glaser F."/>
            <person name="Hesse C.N."/>
            <person name="Kosti I."/>
            <person name="LaButti K."/>
            <person name="Lindquist E.A."/>
            <person name="Lucas S."/>
            <person name="Salamov A.A."/>
            <person name="Bradshaw R.E."/>
            <person name="Ciuffetti L."/>
            <person name="Hamelin R.C."/>
            <person name="Kema G.H.J."/>
            <person name="Lawrence C."/>
            <person name="Scott J.A."/>
            <person name="Spatafora J.W."/>
            <person name="Turgeon B.G."/>
            <person name="de Wit P.J.G.M."/>
            <person name="Zhong S."/>
            <person name="Goodwin S.B."/>
            <person name="Grigoriev I.V."/>
        </authorList>
    </citation>
    <scope>NUCLEOTIDE SEQUENCE [LARGE SCALE GENOMIC DNA]</scope>
    <source>
        <strain evidence="1 2">CIRAD86</strain>
    </source>
</reference>
<evidence type="ECO:0000313" key="1">
    <source>
        <dbReference type="EMBL" id="EME81761.1"/>
    </source>
</evidence>
<sequence>MLRLHVPYIDLRTSAIDRRRSSPSLANEGERVTFLDVGVGVGKCLLDIEAGKQRVRIGDDLRTNFTGLGLHQGSTSDSPSAVLLHYRTKPRGTLSVGKDCRYPQQSSFVANATPSLESTNLSKFADAERICRGDPSIVGQIGDCDEVIHLRNTSSSLFRRYMYLIMFPPTQGFSKGGNGAYCKCHRSERVTSRTDKITAEERSDLHSARSTPYPEIDLLRPCLQRLRLMNRANAAYKGMSRKNSSFQDCDSIIEDAVVENNQASEDDALFQMAGLLSILDAHPSIQRTAGHDETVALGFTRPHTASWLKKPNNHARVFSWKR</sequence>
<protein>
    <submittedName>
        <fullName evidence="1">Uncharacterized protein</fullName>
    </submittedName>
</protein>
<dbReference type="EMBL" id="KB446559">
    <property type="protein sequence ID" value="EME81761.1"/>
    <property type="molecule type" value="Genomic_DNA"/>
</dbReference>
<dbReference type="AlphaFoldDB" id="M3AB19"/>
<proteinExistence type="predicted"/>
<organism evidence="1 2">
    <name type="scientific">Pseudocercospora fijiensis (strain CIRAD86)</name>
    <name type="common">Black leaf streak disease fungus</name>
    <name type="synonym">Mycosphaerella fijiensis</name>
    <dbReference type="NCBI Taxonomy" id="383855"/>
    <lineage>
        <taxon>Eukaryota</taxon>
        <taxon>Fungi</taxon>
        <taxon>Dikarya</taxon>
        <taxon>Ascomycota</taxon>
        <taxon>Pezizomycotina</taxon>
        <taxon>Dothideomycetes</taxon>
        <taxon>Dothideomycetidae</taxon>
        <taxon>Mycosphaerellales</taxon>
        <taxon>Mycosphaerellaceae</taxon>
        <taxon>Pseudocercospora</taxon>
    </lineage>
</organism>
<accession>M3AB19</accession>
<name>M3AB19_PSEFD</name>
<gene>
    <name evidence="1" type="ORF">MYCFIDRAFT_175337</name>
</gene>
<dbReference type="RefSeq" id="XP_007927328.1">
    <property type="nucleotide sequence ID" value="XM_007929137.1"/>
</dbReference>